<accession>A0AAV9LCD8</accession>
<dbReference type="Proteomes" id="UP001311915">
    <property type="component" value="Unassembled WGS sequence"/>
</dbReference>
<dbReference type="PANTHER" id="PTHR38394:SF1">
    <property type="entry name" value="NEUROFILAMENT LIGHT PROTEIN"/>
    <property type="match status" value="1"/>
</dbReference>
<feature type="region of interest" description="Disordered" evidence="2">
    <location>
        <begin position="27"/>
        <end position="129"/>
    </location>
</feature>
<evidence type="ECO:0000313" key="3">
    <source>
        <dbReference type="EMBL" id="KAK4723218.1"/>
    </source>
</evidence>
<dbReference type="PANTHER" id="PTHR38394">
    <property type="entry name" value="NEUROFILAMENT LIGHT PROTEIN"/>
    <property type="match status" value="1"/>
</dbReference>
<evidence type="ECO:0000256" key="1">
    <source>
        <dbReference type="SAM" id="Coils"/>
    </source>
</evidence>
<reference evidence="3 4" key="1">
    <citation type="submission" date="2023-10" db="EMBL/GenBank/DDBJ databases">
        <title>Genome-Wide Identification Analysis in wild type Solanum Pinnatisectum Reveals Some Genes Defensing Phytophthora Infestans.</title>
        <authorList>
            <person name="Sun C."/>
        </authorList>
    </citation>
    <scope>NUCLEOTIDE SEQUENCE [LARGE SCALE GENOMIC DNA]</scope>
    <source>
        <strain evidence="3">LQN</strain>
        <tissue evidence="3">Leaf</tissue>
    </source>
</reference>
<keyword evidence="1" id="KW-0175">Coiled coil</keyword>
<evidence type="ECO:0000256" key="2">
    <source>
        <dbReference type="SAM" id="MobiDB-lite"/>
    </source>
</evidence>
<evidence type="ECO:0008006" key="5">
    <source>
        <dbReference type="Google" id="ProtNLM"/>
    </source>
</evidence>
<protein>
    <recommendedName>
        <fullName evidence="5">UvrB/uvrC motif family protein</fullName>
    </recommendedName>
</protein>
<name>A0AAV9LCD8_9SOLN</name>
<organism evidence="3 4">
    <name type="scientific">Solanum pinnatisectum</name>
    <name type="common">tansyleaf nightshade</name>
    <dbReference type="NCBI Taxonomy" id="50273"/>
    <lineage>
        <taxon>Eukaryota</taxon>
        <taxon>Viridiplantae</taxon>
        <taxon>Streptophyta</taxon>
        <taxon>Embryophyta</taxon>
        <taxon>Tracheophyta</taxon>
        <taxon>Spermatophyta</taxon>
        <taxon>Magnoliopsida</taxon>
        <taxon>eudicotyledons</taxon>
        <taxon>Gunneridae</taxon>
        <taxon>Pentapetalae</taxon>
        <taxon>asterids</taxon>
        <taxon>lamiids</taxon>
        <taxon>Solanales</taxon>
        <taxon>Solanaceae</taxon>
        <taxon>Solanoideae</taxon>
        <taxon>Solaneae</taxon>
        <taxon>Solanum</taxon>
    </lineage>
</organism>
<gene>
    <name evidence="3" type="ORF">R3W88_013451</name>
</gene>
<feature type="compositionally biased region" description="Basic and acidic residues" evidence="2">
    <location>
        <begin position="108"/>
        <end position="119"/>
    </location>
</feature>
<feature type="coiled-coil region" evidence="1">
    <location>
        <begin position="422"/>
        <end position="498"/>
    </location>
</feature>
<evidence type="ECO:0000313" key="4">
    <source>
        <dbReference type="Proteomes" id="UP001311915"/>
    </source>
</evidence>
<feature type="compositionally biased region" description="Polar residues" evidence="2">
    <location>
        <begin position="32"/>
        <end position="52"/>
    </location>
</feature>
<proteinExistence type="predicted"/>
<feature type="region of interest" description="Disordered" evidence="2">
    <location>
        <begin position="144"/>
        <end position="192"/>
    </location>
</feature>
<feature type="compositionally biased region" description="Polar residues" evidence="2">
    <location>
        <begin position="178"/>
        <end position="192"/>
    </location>
</feature>
<dbReference type="EMBL" id="JAWPEI010000007">
    <property type="protein sequence ID" value="KAK4723218.1"/>
    <property type="molecule type" value="Genomic_DNA"/>
</dbReference>
<comment type="caution">
    <text evidence="3">The sequence shown here is derived from an EMBL/GenBank/DDBJ whole genome shotgun (WGS) entry which is preliminary data.</text>
</comment>
<feature type="coiled-coil region" evidence="1">
    <location>
        <begin position="626"/>
        <end position="660"/>
    </location>
</feature>
<keyword evidence="4" id="KW-1185">Reference proteome</keyword>
<sequence>MTKEDCMEKDEMDSLFEGMVLFNPSADVGHHTQLSTNEDADASASSPSQVSNEPLDENLFSDLTLMTPSQSLLLDEEEDETQPPSDLPLVSRQNSSRRRKKAGLRIGYGRDRDYADHRPQSSHTHLNSHSDISSVLAAIQDKEANQEQKFEQEAEESKDEEKNISSITTAKEQDSSTEKLNNGTDSLNYPNKKLNLSSATPISSTLDDDEYMDAGHLNVKANPVELKFDQIRATIADKLKLAQEAVISVSALRKESIRRRREAVEEFNGASTRHRDLEKKLDEACEAEDFETAERVSENLASAEKEKEQSVILLRDAETYCDAIDTKMQEVLESLIQAEEECVYLLRRFSEEAASNADSILMDAETISSKDGAEWLSSVEAIEVSKFELEIQSQLVHGAKSVLNESIDHSVEDDRREIDVLCKRKEVLAEELRELLAFVKEKEAEIAENDALIQKVEHRIDGVVSCFKEVQESIYNNYDKLQSRLSELMAENDVLLKRKKDIDSYLSQQESRGEKIKNLSRISADEANMYEEVVGLRKSLAVFISKSKAYRLNLAKSEERISEEVQILKQDFFAARASLQVLSSTKSSIQQEVESCKQRLLFIDRRLPELEAEKKVAAATRNFKEAARLSAEAKALCIEKEEIQRKMDSTESELKKLEEEICHTIDRTQETEVQISSKEKELAMARFQRLILIAREARAERSAALELGDHEEAESLMAEADAAEVEARKLQPIYNFNEEAIENLPEVFISAELVSTLGNKQLAELAASANIAAS</sequence>
<dbReference type="AlphaFoldDB" id="A0AAV9LCD8"/>